<accession>M0MS29</accession>
<dbReference type="Proteomes" id="UP000011625">
    <property type="component" value="Unassembled WGS sequence"/>
</dbReference>
<organism evidence="2 3">
    <name type="scientific">Halococcus salifodinae DSM 8989</name>
    <dbReference type="NCBI Taxonomy" id="1227456"/>
    <lineage>
        <taxon>Archaea</taxon>
        <taxon>Methanobacteriati</taxon>
        <taxon>Methanobacteriota</taxon>
        <taxon>Stenosarchaea group</taxon>
        <taxon>Halobacteria</taxon>
        <taxon>Halobacteriales</taxon>
        <taxon>Halococcaceae</taxon>
        <taxon>Halococcus</taxon>
    </lineage>
</organism>
<evidence type="ECO:0000313" key="3">
    <source>
        <dbReference type="Proteomes" id="UP000011625"/>
    </source>
</evidence>
<name>M0MS29_9EURY</name>
<dbReference type="AlphaFoldDB" id="M0MS29"/>
<sequence>MAHTATTRGEAFEPLRDQSNDYARRCWGLAENDLEQEPVSWRGFHLASYWFDHPAHTDIEVFLAWFPITIGGTPIDDPYASWHANTADFGLITRLHLIRLYHGWEHETALCQYLDAETSLRDALGVESCPDQSTLWHDRFTQEYREDLRKTVEKVVRVARVHGVAVSGHAFNPEETGDDDDTDRSARSERRLARRTAKKVWQTAKPLVGPVVDFDRPDDPEIHDNAFLELHPYLGCRADLYAETGACDFVEDTTRERTPTGSYHRNCIRDLSTKQQRRNHRRAMTEVIARARQKGKLTGKQTTAIDITEGDPFYGKRETEELKKQIIGTKEKNLEVAYQYATVQVVGQDMPFVLDAIPVTKGMKRDKIVKDLLEHATDMVDIDLVLMDREFDNDAVKGVCEIYGVHYLNPSAMFRDEKLTAQQLAEDDISVHLKTTAASGWRPPRRRLWVPRANVNSDELLPDRGENVDLDSAAEDDSAAESPTEEQGVREELGEEFLDILGDRADEETIDWAIGSKFLETKEESSDKESYAVEDDGIQHVVFETNHPDLTVSDGDVEKTETAVMHKIARFTRQYANRWGIENGYKKTKTFMAETTSKDQRYRFFNFIFACLLYSLWRLVDMLVKHSLDDERAQPRVRASTFLTIAKKEYGLDPPE</sequence>
<feature type="region of interest" description="Disordered" evidence="1">
    <location>
        <begin position="472"/>
        <end position="491"/>
    </location>
</feature>
<dbReference type="PANTHER" id="PTHR33252">
    <property type="entry name" value="THIRD ORF IN TRANSPOSON ISC1160"/>
    <property type="match status" value="1"/>
</dbReference>
<feature type="region of interest" description="Disordered" evidence="1">
    <location>
        <begin position="169"/>
        <end position="191"/>
    </location>
</feature>
<comment type="caution">
    <text evidence="2">The sequence shown here is derived from an EMBL/GenBank/DDBJ whole genome shotgun (WGS) entry which is preliminary data.</text>
</comment>
<gene>
    <name evidence="2" type="ORF">C450_19596</name>
</gene>
<evidence type="ECO:0000256" key="1">
    <source>
        <dbReference type="SAM" id="MobiDB-lite"/>
    </source>
</evidence>
<reference evidence="2 3" key="1">
    <citation type="journal article" date="2014" name="PLoS Genet.">
        <title>Phylogenetically driven sequencing of extremely halophilic archaea reveals strategies for static and dynamic osmo-response.</title>
        <authorList>
            <person name="Becker E.A."/>
            <person name="Seitzer P.M."/>
            <person name="Tritt A."/>
            <person name="Larsen D."/>
            <person name="Krusor M."/>
            <person name="Yao A.I."/>
            <person name="Wu D."/>
            <person name="Madern D."/>
            <person name="Eisen J.A."/>
            <person name="Darling A.E."/>
            <person name="Facciotti M.T."/>
        </authorList>
    </citation>
    <scope>NUCLEOTIDE SEQUENCE [LARGE SCALE GENOMIC DNA]</scope>
    <source>
        <strain evidence="2 3">DSM 8989</strain>
    </source>
</reference>
<dbReference type="PATRIC" id="fig|1227456.3.peg.3971"/>
<dbReference type="PANTHER" id="PTHR33252:SF2">
    <property type="entry name" value="TRANSPOSASE IS4-LIKE DOMAIN-CONTAINING PROTEIN"/>
    <property type="match status" value="1"/>
</dbReference>
<evidence type="ECO:0000313" key="2">
    <source>
        <dbReference type="EMBL" id="EMA48512.1"/>
    </source>
</evidence>
<dbReference type="EMBL" id="AOME01000089">
    <property type="protein sequence ID" value="EMA48512.1"/>
    <property type="molecule type" value="Genomic_DNA"/>
</dbReference>
<proteinExistence type="predicted"/>
<keyword evidence="3" id="KW-1185">Reference proteome</keyword>
<protein>
    <submittedName>
        <fullName evidence="2">Transposase IS4 family protein</fullName>
    </submittedName>
</protein>